<accession>A0ABQ4IDB2</accession>
<keyword evidence="2" id="KW-1185">Reference proteome</keyword>
<comment type="caution">
    <text evidence="1">The sequence shown here is derived from an EMBL/GenBank/DDBJ whole genome shotgun (WGS) entry which is preliminary data.</text>
</comment>
<evidence type="ECO:0000313" key="2">
    <source>
        <dbReference type="Proteomes" id="UP000647860"/>
    </source>
</evidence>
<organism evidence="1 2">
    <name type="scientific">Micromonospora gifhornensis</name>
    <dbReference type="NCBI Taxonomy" id="84594"/>
    <lineage>
        <taxon>Bacteria</taxon>
        <taxon>Bacillati</taxon>
        <taxon>Actinomycetota</taxon>
        <taxon>Actinomycetes</taxon>
        <taxon>Micromonosporales</taxon>
        <taxon>Micromonosporaceae</taxon>
        <taxon>Micromonospora</taxon>
    </lineage>
</organism>
<dbReference type="EMBL" id="BOPA01000018">
    <property type="protein sequence ID" value="GIJ15881.1"/>
    <property type="molecule type" value="Genomic_DNA"/>
</dbReference>
<reference evidence="1 2" key="1">
    <citation type="submission" date="2021-01" db="EMBL/GenBank/DDBJ databases">
        <title>Whole genome shotgun sequence of Verrucosispora gifhornensis NBRC 16317.</title>
        <authorList>
            <person name="Komaki H."/>
            <person name="Tamura T."/>
        </authorList>
    </citation>
    <scope>NUCLEOTIDE SEQUENCE [LARGE SCALE GENOMIC DNA]</scope>
    <source>
        <strain evidence="1 2">NBRC 16317</strain>
    </source>
</reference>
<evidence type="ECO:0000313" key="1">
    <source>
        <dbReference type="EMBL" id="GIJ15881.1"/>
    </source>
</evidence>
<name>A0ABQ4IDB2_9ACTN</name>
<protein>
    <submittedName>
        <fullName evidence="1">Uncharacterized protein</fullName>
    </submittedName>
</protein>
<dbReference type="Proteomes" id="UP000647860">
    <property type="component" value="Unassembled WGS sequence"/>
</dbReference>
<sequence>MISFGVLGPLIASVNDQPVISVGHVNVRSSPVWSPPAAALEPHVYQTGLALGRQLTWSDLTELLADEGRWSAGLN</sequence>
<proteinExistence type="predicted"/>
<gene>
    <name evidence="1" type="ORF">Vgi01_25650</name>
</gene>